<dbReference type="EMBL" id="JAATIQ010000077">
    <property type="protein sequence ID" value="KAF4387762.1"/>
    <property type="molecule type" value="Genomic_DNA"/>
</dbReference>
<proteinExistence type="predicted"/>
<dbReference type="Proteomes" id="UP000583929">
    <property type="component" value="Unassembled WGS sequence"/>
</dbReference>
<keyword evidence="5" id="KW-1185">Reference proteome</keyword>
<feature type="region of interest" description="Disordered" evidence="1">
    <location>
        <begin position="19"/>
        <end position="56"/>
    </location>
</feature>
<protein>
    <submittedName>
        <fullName evidence="3">Uncharacterized protein</fullName>
    </submittedName>
</protein>
<evidence type="ECO:0000313" key="3">
    <source>
        <dbReference type="EMBL" id="KAF4387762.1"/>
    </source>
</evidence>
<dbReference type="PANTHER" id="PTHR33098:SF46">
    <property type="entry name" value="COTTON FIBER PROTEIN"/>
    <property type="match status" value="1"/>
</dbReference>
<sequence>MKNSNGNYMPPVRHYYGPINPNGIRSSEKVGGYTTNNDTTSFNGAEKKETTSSSNYKLESKASMDINESADAFIKKFRQQLLIQRLDSIDNYHQMLARGL</sequence>
<dbReference type="AlphaFoldDB" id="A0A7J6GXS0"/>
<feature type="compositionally biased region" description="Polar residues" evidence="1">
    <location>
        <begin position="33"/>
        <end position="43"/>
    </location>
</feature>
<gene>
    <name evidence="2" type="ORF">F8388_027049</name>
    <name evidence="3" type="ORF">G4B88_004089</name>
</gene>
<evidence type="ECO:0000313" key="2">
    <source>
        <dbReference type="EMBL" id="KAF4372376.1"/>
    </source>
</evidence>
<reference evidence="4 5" key="1">
    <citation type="journal article" date="2020" name="bioRxiv">
        <title>Sequence and annotation of 42 cannabis genomes reveals extensive copy number variation in cannabinoid synthesis and pathogen resistance genes.</title>
        <authorList>
            <person name="Mckernan K.J."/>
            <person name="Helbert Y."/>
            <person name="Kane L.T."/>
            <person name="Ebling H."/>
            <person name="Zhang L."/>
            <person name="Liu B."/>
            <person name="Eaton Z."/>
            <person name="Mclaughlin S."/>
            <person name="Kingan S."/>
            <person name="Baybayan P."/>
            <person name="Concepcion G."/>
            <person name="Jordan M."/>
            <person name="Riva A."/>
            <person name="Barbazuk W."/>
            <person name="Harkins T."/>
        </authorList>
    </citation>
    <scope>NUCLEOTIDE SEQUENCE [LARGE SCALE GENOMIC DNA]</scope>
    <source>
        <strain evidence="4 5">cv. Jamaican Lion 4</strain>
        <strain evidence="3">Father</strain>
        <strain evidence="2">Mother</strain>
        <tissue evidence="3">Leaf</tissue>
    </source>
</reference>
<dbReference type="Pfam" id="PF05553">
    <property type="entry name" value="DUF761"/>
    <property type="match status" value="1"/>
</dbReference>
<evidence type="ECO:0000313" key="4">
    <source>
        <dbReference type="Proteomes" id="UP000525078"/>
    </source>
</evidence>
<dbReference type="Proteomes" id="UP000525078">
    <property type="component" value="Unassembled WGS sequence"/>
</dbReference>
<dbReference type="EMBL" id="JAATIP010000105">
    <property type="protein sequence ID" value="KAF4372376.1"/>
    <property type="molecule type" value="Genomic_DNA"/>
</dbReference>
<name>A0A7J6GXS0_CANSA</name>
<dbReference type="InterPro" id="IPR008480">
    <property type="entry name" value="DUF761_pln"/>
</dbReference>
<evidence type="ECO:0000256" key="1">
    <source>
        <dbReference type="SAM" id="MobiDB-lite"/>
    </source>
</evidence>
<accession>A0A7J6GXS0</accession>
<organism evidence="3 5">
    <name type="scientific">Cannabis sativa</name>
    <name type="common">Hemp</name>
    <name type="synonym">Marijuana</name>
    <dbReference type="NCBI Taxonomy" id="3483"/>
    <lineage>
        <taxon>Eukaryota</taxon>
        <taxon>Viridiplantae</taxon>
        <taxon>Streptophyta</taxon>
        <taxon>Embryophyta</taxon>
        <taxon>Tracheophyta</taxon>
        <taxon>Spermatophyta</taxon>
        <taxon>Magnoliopsida</taxon>
        <taxon>eudicotyledons</taxon>
        <taxon>Gunneridae</taxon>
        <taxon>Pentapetalae</taxon>
        <taxon>rosids</taxon>
        <taxon>fabids</taxon>
        <taxon>Rosales</taxon>
        <taxon>Cannabaceae</taxon>
        <taxon>Cannabis</taxon>
    </lineage>
</organism>
<dbReference type="PANTHER" id="PTHR33098">
    <property type="entry name" value="COTTON FIBER (DUF761)"/>
    <property type="match status" value="1"/>
</dbReference>
<evidence type="ECO:0000313" key="5">
    <source>
        <dbReference type="Proteomes" id="UP000583929"/>
    </source>
</evidence>
<comment type="caution">
    <text evidence="3">The sequence shown here is derived from an EMBL/GenBank/DDBJ whole genome shotgun (WGS) entry which is preliminary data.</text>
</comment>